<dbReference type="KEGG" id="mng:MNEG_6539"/>
<evidence type="ECO:0000313" key="1">
    <source>
        <dbReference type="EMBL" id="KIZ01420.1"/>
    </source>
</evidence>
<proteinExistence type="predicted"/>
<dbReference type="PANTHER" id="PTHR34782">
    <property type="entry name" value="PHOSPHORIBOSYLFORMYLGLYCINAMIDINE SYNTHASE"/>
    <property type="match status" value="1"/>
</dbReference>
<evidence type="ECO:0000313" key="2">
    <source>
        <dbReference type="Proteomes" id="UP000054498"/>
    </source>
</evidence>
<dbReference type="Pfam" id="PF04359">
    <property type="entry name" value="DUF493"/>
    <property type="match status" value="1"/>
</dbReference>
<protein>
    <submittedName>
        <fullName evidence="1">Uncharacterized protein</fullName>
    </submittedName>
</protein>
<sequence length="99" mass="11096">MVLGVDNSEEAWRCIDKRVNVYPHLREFTAIGSGGSSFRQSMVNAVQAVVGHVERVTQRQSTSGRYVSVTVGPVLVSSADDILEVYTRMKSDDRLRYFL</sequence>
<dbReference type="STRING" id="145388.A0A0D2ME00"/>
<dbReference type="PANTHER" id="PTHR34782:SF1">
    <property type="entry name" value="PHOSPHORIBOSYLFORMYLGLYCINAMIDINE SYNTHASE"/>
    <property type="match status" value="1"/>
</dbReference>
<dbReference type="RefSeq" id="XP_013900439.1">
    <property type="nucleotide sequence ID" value="XM_014044985.1"/>
</dbReference>
<dbReference type="Proteomes" id="UP000054498">
    <property type="component" value="Unassembled WGS sequence"/>
</dbReference>
<dbReference type="InterPro" id="IPR007454">
    <property type="entry name" value="UPF0250_YbeD-like"/>
</dbReference>
<dbReference type="AlphaFoldDB" id="A0A0D2ME00"/>
<dbReference type="InterPro" id="IPR027471">
    <property type="entry name" value="YbeD-like_sf"/>
</dbReference>
<name>A0A0D2ME00_9CHLO</name>
<gene>
    <name evidence="1" type="ORF">MNEG_6539</name>
</gene>
<accession>A0A0D2ME00</accession>
<dbReference type="GeneID" id="25739415"/>
<dbReference type="EMBL" id="KK101290">
    <property type="protein sequence ID" value="KIZ01420.1"/>
    <property type="molecule type" value="Genomic_DNA"/>
</dbReference>
<keyword evidence="2" id="KW-1185">Reference proteome</keyword>
<dbReference type="Gene3D" id="3.30.70.260">
    <property type="match status" value="1"/>
</dbReference>
<dbReference type="OrthoDB" id="533321at2759"/>
<organism evidence="1 2">
    <name type="scientific">Monoraphidium neglectum</name>
    <dbReference type="NCBI Taxonomy" id="145388"/>
    <lineage>
        <taxon>Eukaryota</taxon>
        <taxon>Viridiplantae</taxon>
        <taxon>Chlorophyta</taxon>
        <taxon>core chlorophytes</taxon>
        <taxon>Chlorophyceae</taxon>
        <taxon>CS clade</taxon>
        <taxon>Sphaeropleales</taxon>
        <taxon>Selenastraceae</taxon>
        <taxon>Monoraphidium</taxon>
    </lineage>
</organism>
<dbReference type="SUPFAM" id="SSF117991">
    <property type="entry name" value="YbeD/HP0495-like"/>
    <property type="match status" value="1"/>
</dbReference>
<reference evidence="1 2" key="1">
    <citation type="journal article" date="2013" name="BMC Genomics">
        <title>Reconstruction of the lipid metabolism for the microalga Monoraphidium neglectum from its genome sequence reveals characteristics suitable for biofuel production.</title>
        <authorList>
            <person name="Bogen C."/>
            <person name="Al-Dilaimi A."/>
            <person name="Albersmeier A."/>
            <person name="Wichmann J."/>
            <person name="Grundmann M."/>
            <person name="Rupp O."/>
            <person name="Lauersen K.J."/>
            <person name="Blifernez-Klassen O."/>
            <person name="Kalinowski J."/>
            <person name="Goesmann A."/>
            <person name="Mussgnug J.H."/>
            <person name="Kruse O."/>
        </authorList>
    </citation>
    <scope>NUCLEOTIDE SEQUENCE [LARGE SCALE GENOMIC DNA]</scope>
    <source>
        <strain evidence="1 2">SAG 48.87</strain>
    </source>
</reference>